<proteinExistence type="predicted"/>
<dbReference type="RefSeq" id="WP_377605801.1">
    <property type="nucleotide sequence ID" value="NZ_JBHUME010000013.1"/>
</dbReference>
<accession>A0ABW5PIK2</accession>
<name>A0ABW5PIK2_9BACL</name>
<evidence type="ECO:0000313" key="2">
    <source>
        <dbReference type="Proteomes" id="UP001597541"/>
    </source>
</evidence>
<evidence type="ECO:0000313" key="1">
    <source>
        <dbReference type="EMBL" id="MFD2614684.1"/>
    </source>
</evidence>
<comment type="caution">
    <text evidence="1">The sequence shown here is derived from an EMBL/GenBank/DDBJ whole genome shotgun (WGS) entry which is preliminary data.</text>
</comment>
<evidence type="ECO:0008006" key="3">
    <source>
        <dbReference type="Google" id="ProtNLM"/>
    </source>
</evidence>
<sequence>MSVQLELFDIAGIVNKHDVSIDAYYKEFRSLANHQRGNAGYGGDVRAEREIRKLTAQGEESYKDWKAEHISDEACKDALYEFIVRLWCVKVNGRVCRDIYQNPQPPKVYNPVFDDNLASRMPSELCKQLPQTNIILVSYEERDGSEHRSYHLTYYRQDTNQWFVVGILYDIRKQKWSESKMTKLYGEQFRADRENQWWTRQGFELAKAVNKLDPQIAAVWSNYVKFYGRDEALCRLGLPPVSAGLDERDFEECDKYAWYSTEQRGHGDICIQPRRGHRRRSVG</sequence>
<dbReference type="EMBL" id="JBHUME010000013">
    <property type="protein sequence ID" value="MFD2614684.1"/>
    <property type="molecule type" value="Genomic_DNA"/>
</dbReference>
<protein>
    <recommendedName>
        <fullName evidence="3">WYL domain-containing protein</fullName>
    </recommendedName>
</protein>
<keyword evidence="2" id="KW-1185">Reference proteome</keyword>
<reference evidence="2" key="1">
    <citation type="journal article" date="2019" name="Int. J. Syst. Evol. Microbiol.">
        <title>The Global Catalogue of Microorganisms (GCM) 10K type strain sequencing project: providing services to taxonomists for standard genome sequencing and annotation.</title>
        <authorList>
            <consortium name="The Broad Institute Genomics Platform"/>
            <consortium name="The Broad Institute Genome Sequencing Center for Infectious Disease"/>
            <person name="Wu L."/>
            <person name="Ma J."/>
        </authorList>
    </citation>
    <scope>NUCLEOTIDE SEQUENCE [LARGE SCALE GENOMIC DNA]</scope>
    <source>
        <strain evidence="2">KCTC 3950</strain>
    </source>
</reference>
<organism evidence="1 2">
    <name type="scientific">Paenibacillus gansuensis</name>
    <dbReference type="NCBI Taxonomy" id="306542"/>
    <lineage>
        <taxon>Bacteria</taxon>
        <taxon>Bacillati</taxon>
        <taxon>Bacillota</taxon>
        <taxon>Bacilli</taxon>
        <taxon>Bacillales</taxon>
        <taxon>Paenibacillaceae</taxon>
        <taxon>Paenibacillus</taxon>
    </lineage>
</organism>
<gene>
    <name evidence="1" type="ORF">ACFSUF_19920</name>
</gene>
<dbReference type="Proteomes" id="UP001597541">
    <property type="component" value="Unassembled WGS sequence"/>
</dbReference>